<dbReference type="NCBIfam" id="TIGR04131">
    <property type="entry name" value="Bac_Flav_CTERM"/>
    <property type="match status" value="1"/>
</dbReference>
<evidence type="ECO:0000313" key="3">
    <source>
        <dbReference type="EMBL" id="NER14047.1"/>
    </source>
</evidence>
<comment type="caution">
    <text evidence="3">The sequence shown here is derived from an EMBL/GenBank/DDBJ whole genome shotgun (WGS) entry which is preliminary data.</text>
</comment>
<gene>
    <name evidence="3" type="ORF">GWK08_11395</name>
</gene>
<accession>A0A6P0UM01</accession>
<evidence type="ECO:0000259" key="2">
    <source>
        <dbReference type="Pfam" id="PF23237"/>
    </source>
</evidence>
<evidence type="ECO:0000256" key="1">
    <source>
        <dbReference type="SAM" id="MobiDB-lite"/>
    </source>
</evidence>
<feature type="domain" description="HYR-like" evidence="2">
    <location>
        <begin position="401"/>
        <end position="471"/>
    </location>
</feature>
<dbReference type="InterPro" id="IPR057078">
    <property type="entry name" value="HYR-4C"/>
</dbReference>
<dbReference type="Pfam" id="PF13585">
    <property type="entry name" value="CHU_C"/>
    <property type="match status" value="1"/>
</dbReference>
<reference evidence="3 4" key="1">
    <citation type="submission" date="2020-01" db="EMBL/GenBank/DDBJ databases">
        <title>Leptobacterium flavescens.</title>
        <authorList>
            <person name="Wang G."/>
        </authorList>
    </citation>
    <scope>NUCLEOTIDE SEQUENCE [LARGE SCALE GENOMIC DNA]</scope>
    <source>
        <strain evidence="3 4">KCTC 22160</strain>
    </source>
</reference>
<organism evidence="3 4">
    <name type="scientific">Leptobacterium flavescens</name>
    <dbReference type="NCBI Taxonomy" id="472055"/>
    <lineage>
        <taxon>Bacteria</taxon>
        <taxon>Pseudomonadati</taxon>
        <taxon>Bacteroidota</taxon>
        <taxon>Flavobacteriia</taxon>
        <taxon>Flavobacteriales</taxon>
        <taxon>Flavobacteriaceae</taxon>
        <taxon>Leptobacterium</taxon>
    </lineage>
</organism>
<feature type="domain" description="HYR-like" evidence="2">
    <location>
        <begin position="320"/>
        <end position="390"/>
    </location>
</feature>
<feature type="domain" description="HYR-like" evidence="2">
    <location>
        <begin position="645"/>
        <end position="715"/>
    </location>
</feature>
<evidence type="ECO:0000313" key="4">
    <source>
        <dbReference type="Proteomes" id="UP000468581"/>
    </source>
</evidence>
<name>A0A6P0UM01_9FLAO</name>
<protein>
    <submittedName>
        <fullName evidence="3">T9SS type B sorting domain-containing protein</fullName>
    </submittedName>
</protein>
<feature type="domain" description="HYR-like" evidence="2">
    <location>
        <begin position="563"/>
        <end position="633"/>
    </location>
</feature>
<feature type="domain" description="HYR-like" evidence="2">
    <location>
        <begin position="482"/>
        <end position="552"/>
    </location>
</feature>
<sequence length="982" mass="107187">MGKFLQFIFLFWLIGTYGFFSTGNGDQLNNPKPGSGSDTDTELGSIEIHAPSNRKFECTECTDYIPCMDFEDVSDPSNIYLRDNRVSVSAGYPGNTANLAIFDSSSPGAETDLGTPNAAFGGPGQGTGGIPSSAGANAIARNNILIIQDPSSATPKDLDEKGAYIFFDLSSLGGVRMSRIRLIDIEADQTDAHIELFGSDDSLIASLPIPVGGDNGISTVELGAYENVYKMKVVLDGDGGIASICFKNPKVIFHYPTVDVNGYDKDHPYTVEWTERIVYDECGIVKIIRTWYVYDKYGNFDSDDQIVFFEDSKPPVFVEELPQDKEVSCDDIPEAPVLTAKDACDPDVEVVFEETRTEDPLCNANFVITRKWTATDCRGNSVSHVQTITVRDTEAPTFVEELPQDAEVSCNEIPDAPVLTAIDNCDPEVEVVFEETRTEDPLCNANFVITRTWTAADCTGNSVSHVQTITVSDTEAPTFVEELPQDAEVSCNDIPDAPVLTAIDNCDPEVEVVFEETRTEDPLCNANFVITRTWTATDCTGNSVSHVQTITVSDTEAPTFVEELPQDAEVSCNDIPDAPVLTAIDNCDPEVEVLFEESRTEDPLCNANFVITRTWTAADCTGNSVSHVQTITVSDTEAPTFVEELPQDAEVSCNEVPDAAVLTAIDNCDPDVEVTFEEVVEQTDASCPFNMTIRRTWTATDCTGNSVSHVQTITVSDTEAPTFVEELPEDITISCSQIPDAPVLTAVDNCAGEVEVSFEERREDVEGTNDFLVIRTWTAVDTCGNEVVHDQIISATADDSTILEFQFCTLDDPVDLLNLLPDGVPTDGTFEVRSGDVTLDGSIFNPEDLALGDYEILYFTNEDEGCPAAIEFRINVNGDCVVFPCTEGDVVISKVLTPNGDPYNEFFEVTGIEGCGFIVDVIIFNRWGNKVFESQDYQNNWNGTSRSGSGFVPSGTYYYVVTLRNSGIDPITGFIYVGTNSR</sequence>
<dbReference type="RefSeq" id="WP_163607312.1">
    <property type="nucleotide sequence ID" value="NZ_JAABOO010000002.1"/>
</dbReference>
<dbReference type="EMBL" id="JAABOO010000002">
    <property type="protein sequence ID" value="NER14047.1"/>
    <property type="molecule type" value="Genomic_DNA"/>
</dbReference>
<proteinExistence type="predicted"/>
<dbReference type="InterPro" id="IPR026341">
    <property type="entry name" value="T9SS_type_B"/>
</dbReference>
<dbReference type="Pfam" id="PF23237">
    <property type="entry name" value="HYR_4C"/>
    <property type="match status" value="5"/>
</dbReference>
<keyword evidence="4" id="KW-1185">Reference proteome</keyword>
<dbReference type="Proteomes" id="UP000468581">
    <property type="component" value="Unassembled WGS sequence"/>
</dbReference>
<feature type="region of interest" description="Disordered" evidence="1">
    <location>
        <begin position="111"/>
        <end position="133"/>
    </location>
</feature>
<dbReference type="AlphaFoldDB" id="A0A6P0UM01"/>